<dbReference type="EMBL" id="CAJVPS010000248">
    <property type="protein sequence ID" value="CAG8469402.1"/>
    <property type="molecule type" value="Genomic_DNA"/>
</dbReference>
<gene>
    <name evidence="1" type="ORF">ALEPTO_LOCUS1937</name>
</gene>
<comment type="caution">
    <text evidence="1">The sequence shown here is derived from an EMBL/GenBank/DDBJ whole genome shotgun (WGS) entry which is preliminary data.</text>
</comment>
<sequence>MNKAFDLALANLLPRKTLFPGPDCVRTQPQEDTILIETWTDSKLDQASNSNIYTSTSQAENIYINW</sequence>
<dbReference type="AlphaFoldDB" id="A0A9N8VX25"/>
<keyword evidence="2" id="KW-1185">Reference proteome</keyword>
<proteinExistence type="predicted"/>
<evidence type="ECO:0000313" key="2">
    <source>
        <dbReference type="Proteomes" id="UP000789508"/>
    </source>
</evidence>
<dbReference type="Proteomes" id="UP000789508">
    <property type="component" value="Unassembled WGS sequence"/>
</dbReference>
<protein>
    <submittedName>
        <fullName evidence="1">2451_t:CDS:1</fullName>
    </submittedName>
</protein>
<reference evidence="1" key="1">
    <citation type="submission" date="2021-06" db="EMBL/GenBank/DDBJ databases">
        <authorList>
            <person name="Kallberg Y."/>
            <person name="Tangrot J."/>
            <person name="Rosling A."/>
        </authorList>
    </citation>
    <scope>NUCLEOTIDE SEQUENCE</scope>
    <source>
        <strain evidence="1">FL130A</strain>
    </source>
</reference>
<accession>A0A9N8VX25</accession>
<organism evidence="1 2">
    <name type="scientific">Ambispora leptoticha</name>
    <dbReference type="NCBI Taxonomy" id="144679"/>
    <lineage>
        <taxon>Eukaryota</taxon>
        <taxon>Fungi</taxon>
        <taxon>Fungi incertae sedis</taxon>
        <taxon>Mucoromycota</taxon>
        <taxon>Glomeromycotina</taxon>
        <taxon>Glomeromycetes</taxon>
        <taxon>Archaeosporales</taxon>
        <taxon>Ambisporaceae</taxon>
        <taxon>Ambispora</taxon>
    </lineage>
</organism>
<name>A0A9N8VX25_9GLOM</name>
<evidence type="ECO:0000313" key="1">
    <source>
        <dbReference type="EMBL" id="CAG8469402.1"/>
    </source>
</evidence>